<organism evidence="1 2">
    <name type="scientific">Vineibacter terrae</name>
    <dbReference type="NCBI Taxonomy" id="2586908"/>
    <lineage>
        <taxon>Bacteria</taxon>
        <taxon>Pseudomonadati</taxon>
        <taxon>Pseudomonadota</taxon>
        <taxon>Alphaproteobacteria</taxon>
        <taxon>Hyphomicrobiales</taxon>
        <taxon>Vineibacter</taxon>
    </lineage>
</organism>
<gene>
    <name evidence="1" type="ORF">FHP25_05465</name>
</gene>
<dbReference type="AlphaFoldDB" id="A0A5C8PT66"/>
<sequence length="475" mass="49876">MALRHWSATASGNAAVAGINWTEGQPPSTVNDSARQEMAQVRQQYRPDQWHWVEISNTASVASQTSFKVSTDLTAAFHAQRRVRLTGGSTTRYASVVSSSFAAETTVTVTVDAGSLSASHTIAALGPSVVASPSPINFLPLTGGTLTGDLTLNKNGGVLRVRSPAGGQAGQIMFGSGTVDRWGILKFTDEALYIQRFNGSGAFLNNVVHLQADGAINLNGTTAVNGSLNANGAVTVSSNLQVNGNAQINGTITTFNTLQISVPTTARVSMNSGSRLWTAGVVSNTTYAIADETGAQQRLVMYAGGETQVIGGNGVLRGPGTFYPSADGNWVLSTDGNNMFFTQNASCYSYYTRSTGNWGWVVNGITIGELNFGNSLGFRSRSNAKAWVSGSIATIQDSMNVSSITYNAAGDYTINFSHAMPNANYAVAGSTQHTVLAYILGTTAKNIGSCSIQIRSNSNILVDNQWSLVIFAAGV</sequence>
<keyword evidence="2" id="KW-1185">Reference proteome</keyword>
<dbReference type="Proteomes" id="UP000321638">
    <property type="component" value="Unassembled WGS sequence"/>
</dbReference>
<comment type="caution">
    <text evidence="1">The sequence shown here is derived from an EMBL/GenBank/DDBJ whole genome shotgun (WGS) entry which is preliminary data.</text>
</comment>
<dbReference type="OrthoDB" id="9810174at2"/>
<dbReference type="EMBL" id="VDUZ01000004">
    <property type="protein sequence ID" value="TXL80474.1"/>
    <property type="molecule type" value="Genomic_DNA"/>
</dbReference>
<proteinExistence type="predicted"/>
<evidence type="ECO:0000313" key="2">
    <source>
        <dbReference type="Proteomes" id="UP000321638"/>
    </source>
</evidence>
<accession>A0A5C8PT66</accession>
<name>A0A5C8PT66_9HYPH</name>
<evidence type="ECO:0000313" key="1">
    <source>
        <dbReference type="EMBL" id="TXL80474.1"/>
    </source>
</evidence>
<reference evidence="1 2" key="1">
    <citation type="submission" date="2019-06" db="EMBL/GenBank/DDBJ databases">
        <title>New taxonomy in bacterial strain CC-CFT640, isolated from vineyard.</title>
        <authorList>
            <person name="Lin S.-Y."/>
            <person name="Tsai C.-F."/>
            <person name="Young C.-C."/>
        </authorList>
    </citation>
    <scope>NUCLEOTIDE SEQUENCE [LARGE SCALE GENOMIC DNA]</scope>
    <source>
        <strain evidence="1 2">CC-CFT640</strain>
    </source>
</reference>
<dbReference type="RefSeq" id="WP_147845890.1">
    <property type="nucleotide sequence ID" value="NZ_VDUZ01000004.1"/>
</dbReference>
<protein>
    <submittedName>
        <fullName evidence="1">Uncharacterized protein</fullName>
    </submittedName>
</protein>